<protein>
    <submittedName>
        <fullName evidence="1">Uncharacterized protein</fullName>
    </submittedName>
</protein>
<organism evidence="1 2">
    <name type="scientific">Aegilops tauschii subsp. strangulata</name>
    <name type="common">Goatgrass</name>
    <dbReference type="NCBI Taxonomy" id="200361"/>
    <lineage>
        <taxon>Eukaryota</taxon>
        <taxon>Viridiplantae</taxon>
        <taxon>Streptophyta</taxon>
        <taxon>Embryophyta</taxon>
        <taxon>Tracheophyta</taxon>
        <taxon>Spermatophyta</taxon>
        <taxon>Magnoliopsida</taxon>
        <taxon>Liliopsida</taxon>
        <taxon>Poales</taxon>
        <taxon>Poaceae</taxon>
        <taxon>BOP clade</taxon>
        <taxon>Pooideae</taxon>
        <taxon>Triticodae</taxon>
        <taxon>Triticeae</taxon>
        <taxon>Triticinae</taxon>
        <taxon>Aegilops</taxon>
    </lineage>
</organism>
<dbReference type="InterPro" id="IPR036259">
    <property type="entry name" value="MFS_trans_sf"/>
</dbReference>
<reference evidence="1" key="3">
    <citation type="journal article" date="2017" name="Nature">
        <title>Genome sequence of the progenitor of the wheat D genome Aegilops tauschii.</title>
        <authorList>
            <person name="Luo M.C."/>
            <person name="Gu Y.Q."/>
            <person name="Puiu D."/>
            <person name="Wang H."/>
            <person name="Twardziok S.O."/>
            <person name="Deal K.R."/>
            <person name="Huo N."/>
            <person name="Zhu T."/>
            <person name="Wang L."/>
            <person name="Wang Y."/>
            <person name="McGuire P.E."/>
            <person name="Liu S."/>
            <person name="Long H."/>
            <person name="Ramasamy R.K."/>
            <person name="Rodriguez J.C."/>
            <person name="Van S.L."/>
            <person name="Yuan L."/>
            <person name="Wang Z."/>
            <person name="Xia Z."/>
            <person name="Xiao L."/>
            <person name="Anderson O.D."/>
            <person name="Ouyang S."/>
            <person name="Liang Y."/>
            <person name="Zimin A.V."/>
            <person name="Pertea G."/>
            <person name="Qi P."/>
            <person name="Bennetzen J.L."/>
            <person name="Dai X."/>
            <person name="Dawson M.W."/>
            <person name="Muller H.G."/>
            <person name="Kugler K."/>
            <person name="Rivarola-Duarte L."/>
            <person name="Spannagl M."/>
            <person name="Mayer K.F.X."/>
            <person name="Lu F.H."/>
            <person name="Bevan M.W."/>
            <person name="Leroy P."/>
            <person name="Li P."/>
            <person name="You F.M."/>
            <person name="Sun Q."/>
            <person name="Liu Z."/>
            <person name="Lyons E."/>
            <person name="Wicker T."/>
            <person name="Salzberg S.L."/>
            <person name="Devos K.M."/>
            <person name="Dvorak J."/>
        </authorList>
    </citation>
    <scope>NUCLEOTIDE SEQUENCE [LARGE SCALE GENOMIC DNA]</scope>
    <source>
        <strain evidence="1">cv. AL8/78</strain>
    </source>
</reference>
<keyword evidence="2" id="KW-1185">Reference proteome</keyword>
<evidence type="ECO:0000313" key="1">
    <source>
        <dbReference type="EnsemblPlants" id="AET4Gv20585300.2"/>
    </source>
</evidence>
<dbReference type="AlphaFoldDB" id="A0A453IJG9"/>
<dbReference type="Gene3D" id="1.20.1250.20">
    <property type="entry name" value="MFS general substrate transporter like domains"/>
    <property type="match status" value="1"/>
</dbReference>
<reference evidence="2" key="1">
    <citation type="journal article" date="2014" name="Science">
        <title>Ancient hybridizations among the ancestral genomes of bread wheat.</title>
        <authorList>
            <consortium name="International Wheat Genome Sequencing Consortium,"/>
            <person name="Marcussen T."/>
            <person name="Sandve S.R."/>
            <person name="Heier L."/>
            <person name="Spannagl M."/>
            <person name="Pfeifer M."/>
            <person name="Jakobsen K.S."/>
            <person name="Wulff B.B."/>
            <person name="Steuernagel B."/>
            <person name="Mayer K.F."/>
            <person name="Olsen O.A."/>
        </authorList>
    </citation>
    <scope>NUCLEOTIDE SEQUENCE [LARGE SCALE GENOMIC DNA]</scope>
    <source>
        <strain evidence="2">cv. AL8/78</strain>
    </source>
</reference>
<reference evidence="1" key="5">
    <citation type="journal article" date="2021" name="G3 (Bethesda)">
        <title>Aegilops tauschii genome assembly Aet v5.0 features greater sequence contiguity and improved annotation.</title>
        <authorList>
            <person name="Wang L."/>
            <person name="Zhu T."/>
            <person name="Rodriguez J.C."/>
            <person name="Deal K.R."/>
            <person name="Dubcovsky J."/>
            <person name="McGuire P.E."/>
            <person name="Lux T."/>
            <person name="Spannagl M."/>
            <person name="Mayer K.F.X."/>
            <person name="Baldrich P."/>
            <person name="Meyers B.C."/>
            <person name="Huo N."/>
            <person name="Gu Y.Q."/>
            <person name="Zhou H."/>
            <person name="Devos K.M."/>
            <person name="Bennetzen J.L."/>
            <person name="Unver T."/>
            <person name="Budak H."/>
            <person name="Gulick P.J."/>
            <person name="Galiba G."/>
            <person name="Kalapos B."/>
            <person name="Nelson D.R."/>
            <person name="Li P."/>
            <person name="You F.M."/>
            <person name="Luo M.C."/>
            <person name="Dvorak J."/>
        </authorList>
    </citation>
    <scope>NUCLEOTIDE SEQUENCE [LARGE SCALE GENOMIC DNA]</scope>
    <source>
        <strain evidence="1">cv. AL8/78</strain>
    </source>
</reference>
<dbReference type="Proteomes" id="UP000015105">
    <property type="component" value="Chromosome 4D"/>
</dbReference>
<dbReference type="PANTHER" id="PTHR11654">
    <property type="entry name" value="OLIGOPEPTIDE TRANSPORTER-RELATED"/>
    <property type="match status" value="1"/>
</dbReference>
<reference evidence="1" key="4">
    <citation type="submission" date="2019-03" db="UniProtKB">
        <authorList>
            <consortium name="EnsemblPlants"/>
        </authorList>
    </citation>
    <scope>IDENTIFICATION</scope>
</reference>
<reference evidence="2" key="2">
    <citation type="journal article" date="2017" name="Nat. Plants">
        <title>The Aegilops tauschii genome reveals multiple impacts of transposons.</title>
        <authorList>
            <person name="Zhao G."/>
            <person name="Zou C."/>
            <person name="Li K."/>
            <person name="Wang K."/>
            <person name="Li T."/>
            <person name="Gao L."/>
            <person name="Zhang X."/>
            <person name="Wang H."/>
            <person name="Yang Z."/>
            <person name="Liu X."/>
            <person name="Jiang W."/>
            <person name="Mao L."/>
            <person name="Kong X."/>
            <person name="Jiao Y."/>
            <person name="Jia J."/>
        </authorList>
    </citation>
    <scope>NUCLEOTIDE SEQUENCE [LARGE SCALE GENOMIC DNA]</scope>
    <source>
        <strain evidence="2">cv. AL8/78</strain>
    </source>
</reference>
<dbReference type="EnsemblPlants" id="AET4Gv20585300.2">
    <property type="protein sequence ID" value="AET4Gv20585300.2"/>
    <property type="gene ID" value="AET4Gv20585300"/>
</dbReference>
<proteinExistence type="predicted"/>
<evidence type="ECO:0000313" key="2">
    <source>
        <dbReference type="Proteomes" id="UP000015105"/>
    </source>
</evidence>
<accession>A0A453IJG9</accession>
<name>A0A453IJG9_AEGTS</name>
<sequence length="127" mass="14232">ENLQLEEPLLEGSAVHRGDRVVDIKGAPTPITKHRTGSWKACKFILVTECFEELAYYGIQFNLVTFLKTILQESNVSAARNYTNWQGTCYIAPLVGAIVADSYLGRYLTTLAFFAVYLIVRHTVKSS</sequence>
<dbReference type="Gramene" id="AET4Gv20585300.2">
    <property type="protein sequence ID" value="AET4Gv20585300.2"/>
    <property type="gene ID" value="AET4Gv20585300"/>
</dbReference>